<feature type="transmembrane region" description="Helical" evidence="8">
    <location>
        <begin position="103"/>
        <end position="128"/>
    </location>
</feature>
<feature type="transmembrane region" description="Helical" evidence="8">
    <location>
        <begin position="54"/>
        <end position="76"/>
    </location>
</feature>
<accession>A0A1I8P8L0</accession>
<dbReference type="PANTHER" id="PTHR11616:SF240">
    <property type="entry name" value="BLOATED TUBULES, ISOFORM B-RELATED"/>
    <property type="match status" value="1"/>
</dbReference>
<dbReference type="Pfam" id="PF00209">
    <property type="entry name" value="SNF"/>
    <property type="match status" value="1"/>
</dbReference>
<evidence type="ECO:0008006" key="11">
    <source>
        <dbReference type="Google" id="ProtNLM"/>
    </source>
</evidence>
<proteinExistence type="inferred from homology"/>
<feature type="transmembrane region" description="Helical" evidence="8">
    <location>
        <begin position="278"/>
        <end position="301"/>
    </location>
</feature>
<evidence type="ECO:0000313" key="10">
    <source>
        <dbReference type="Proteomes" id="UP000095300"/>
    </source>
</evidence>
<feature type="transmembrane region" description="Helical" evidence="8">
    <location>
        <begin position="441"/>
        <end position="468"/>
    </location>
</feature>
<feature type="transmembrane region" description="Helical" evidence="8">
    <location>
        <begin position="526"/>
        <end position="545"/>
    </location>
</feature>
<evidence type="ECO:0000256" key="7">
    <source>
        <dbReference type="ARBA" id="ARBA00023136"/>
    </source>
</evidence>
<evidence type="ECO:0000256" key="2">
    <source>
        <dbReference type="ARBA" id="ARBA00006459"/>
    </source>
</evidence>
<evidence type="ECO:0000256" key="3">
    <source>
        <dbReference type="ARBA" id="ARBA00022448"/>
    </source>
</evidence>
<keyword evidence="4 8" id="KW-0812">Transmembrane</keyword>
<reference evidence="10" key="1">
    <citation type="submission" date="2015-05" db="EMBL/GenBank/DDBJ databases">
        <authorList>
            <person name="Wilson R.K."/>
            <person name="Warren W.C."/>
            <person name="Olafson P."/>
        </authorList>
    </citation>
    <scope>NUCLEOTIDE SEQUENCE [LARGE SCALE GENOMIC DNA]</scope>
    <source>
        <strain evidence="10">USDA</strain>
    </source>
</reference>
<keyword evidence="3" id="KW-0813">Transport</keyword>
<keyword evidence="10" id="KW-1185">Reference proteome</keyword>
<comment type="similarity">
    <text evidence="2">Belongs to the sodium:neurotransmitter symporter (SNF) (TC 2.A.22) family.</text>
</comment>
<gene>
    <name evidence="9" type="primary">106084925</name>
</gene>
<dbReference type="EnsemblMetazoa" id="SCAU005823-RB">
    <property type="protein sequence ID" value="SCAU005823-PB"/>
    <property type="gene ID" value="SCAU005823"/>
</dbReference>
<dbReference type="PRINTS" id="PR00176">
    <property type="entry name" value="NANEUSMPORT"/>
</dbReference>
<sequence length="601" mass="69111">MTYESSYESGRTPYLPDSKRGKWLDPQDFIYAGICLVFQIDIISKGMLSTTDSGFILFLPAYLLSIVLYIVPLMVLKSYMGQFSSTGFISAFRLSPMFKGIGYVSLMTNICVLAYHSIFAMVPLLYMFASMQPTLPWSCESFKTWAQNLTEKEEINLCNIKLYTNETMESSDNYTEFINHHIPSFLYFQYMFHDAKIFHQDDFSFSMSWQLLICALIVWTIASVIVLKFFQTETIGLLVRYSLWVILGLMAFFLVVFCFLPGASHVFVHMFWADARDIVPSLFMIPIFGISAFGPGWGMLITLSSFNKFNTHIIKSSCLIAVGQFGLLFGLDLLGKLSEAFIYEKTDGNYFSYAENIWHLYLSSGSVMAHMPWANLWSILFYFMLFLSSLVLMVLQLLSITTSIFDEFVSLREKRYDVTLGLMVLLTALSLFFSSNNGLTYFSAISTDIFITQAAINLLLILIVLWIYGRERFQRDIEFMTDHRFSTWTVHVLRFVSPIGFVLLLIGCFMIASYEHFSFGTLYIDILSLVFFVIPWLSIPGYAIYQMCQSMGSIKIRFFRCCRPTDWFPLNVEDKQKYEAAIGSGEINHTLKEDSKEEEVI</sequence>
<organism evidence="9 10">
    <name type="scientific">Stomoxys calcitrans</name>
    <name type="common">Stable fly</name>
    <name type="synonym">Conops calcitrans</name>
    <dbReference type="NCBI Taxonomy" id="35570"/>
    <lineage>
        <taxon>Eukaryota</taxon>
        <taxon>Metazoa</taxon>
        <taxon>Ecdysozoa</taxon>
        <taxon>Arthropoda</taxon>
        <taxon>Hexapoda</taxon>
        <taxon>Insecta</taxon>
        <taxon>Pterygota</taxon>
        <taxon>Neoptera</taxon>
        <taxon>Endopterygota</taxon>
        <taxon>Diptera</taxon>
        <taxon>Brachycera</taxon>
        <taxon>Muscomorpha</taxon>
        <taxon>Muscoidea</taxon>
        <taxon>Muscidae</taxon>
        <taxon>Stomoxys</taxon>
    </lineage>
</organism>
<dbReference type="SUPFAM" id="SSF161070">
    <property type="entry name" value="SNF-like"/>
    <property type="match status" value="1"/>
</dbReference>
<dbReference type="PROSITE" id="PS50267">
    <property type="entry name" value="NA_NEUROTRAN_SYMP_3"/>
    <property type="match status" value="1"/>
</dbReference>
<dbReference type="KEGG" id="scac:106084925"/>
<name>A0A1I8P8L0_STOCA</name>
<dbReference type="PANTHER" id="PTHR11616">
    <property type="entry name" value="SODIUM/CHLORIDE DEPENDENT TRANSPORTER"/>
    <property type="match status" value="1"/>
</dbReference>
<dbReference type="InterPro" id="IPR037272">
    <property type="entry name" value="SNS_sf"/>
</dbReference>
<evidence type="ECO:0000256" key="1">
    <source>
        <dbReference type="ARBA" id="ARBA00004141"/>
    </source>
</evidence>
<evidence type="ECO:0000256" key="8">
    <source>
        <dbReference type="SAM" id="Phobius"/>
    </source>
</evidence>
<dbReference type="InterPro" id="IPR000175">
    <property type="entry name" value="Na/ntran_symport"/>
</dbReference>
<feature type="transmembrane region" description="Helical" evidence="8">
    <location>
        <begin position="418"/>
        <end position="435"/>
    </location>
</feature>
<dbReference type="GO" id="GO:0015375">
    <property type="term" value="F:glycine:sodium symporter activity"/>
    <property type="evidence" value="ECO:0007669"/>
    <property type="project" value="TreeGrafter"/>
</dbReference>
<dbReference type="EnsemblMetazoa" id="SCAU005823-RA">
    <property type="protein sequence ID" value="SCAU005823-PA"/>
    <property type="gene ID" value="SCAU005823"/>
</dbReference>
<evidence type="ECO:0000256" key="5">
    <source>
        <dbReference type="ARBA" id="ARBA00022847"/>
    </source>
</evidence>
<feature type="transmembrane region" description="Helical" evidence="8">
    <location>
        <begin position="242"/>
        <end position="272"/>
    </location>
</feature>
<feature type="transmembrane region" description="Helical" evidence="8">
    <location>
        <begin position="376"/>
        <end position="398"/>
    </location>
</feature>
<keyword evidence="7 8" id="KW-0472">Membrane</keyword>
<dbReference type="GO" id="GO:0005886">
    <property type="term" value="C:plasma membrane"/>
    <property type="evidence" value="ECO:0007669"/>
    <property type="project" value="TreeGrafter"/>
</dbReference>
<feature type="transmembrane region" description="Helical" evidence="8">
    <location>
        <begin position="313"/>
        <end position="331"/>
    </location>
</feature>
<feature type="transmembrane region" description="Helical" evidence="8">
    <location>
        <begin position="209"/>
        <end position="230"/>
    </location>
</feature>
<keyword evidence="5" id="KW-0769">Symport</keyword>
<dbReference type="VEuPathDB" id="VectorBase:SCAU005823"/>
<reference evidence="9" key="2">
    <citation type="submission" date="2020-05" db="UniProtKB">
        <authorList>
            <consortium name="EnsemblMetazoa"/>
        </authorList>
    </citation>
    <scope>IDENTIFICATION</scope>
    <source>
        <strain evidence="9">USDA</strain>
    </source>
</reference>
<keyword evidence="6 8" id="KW-1133">Transmembrane helix</keyword>
<feature type="transmembrane region" description="Helical" evidence="8">
    <location>
        <begin position="488"/>
        <end position="514"/>
    </location>
</feature>
<dbReference type="AlphaFoldDB" id="A0A1I8P8L0"/>
<dbReference type="Proteomes" id="UP000095300">
    <property type="component" value="Unassembled WGS sequence"/>
</dbReference>
<evidence type="ECO:0000256" key="4">
    <source>
        <dbReference type="ARBA" id="ARBA00022692"/>
    </source>
</evidence>
<dbReference type="OrthoDB" id="7966043at2759"/>
<evidence type="ECO:0000256" key="6">
    <source>
        <dbReference type="ARBA" id="ARBA00022989"/>
    </source>
</evidence>
<protein>
    <recommendedName>
        <fullName evidence="11">Transporter</fullName>
    </recommendedName>
</protein>
<comment type="subcellular location">
    <subcellularLocation>
        <location evidence="1">Membrane</location>
        <topology evidence="1">Multi-pass membrane protein</topology>
    </subcellularLocation>
</comment>
<evidence type="ECO:0000313" key="9">
    <source>
        <dbReference type="EnsemblMetazoa" id="SCAU005823-PA"/>
    </source>
</evidence>